<gene>
    <name evidence="3" type="ORF">IU449_27085</name>
</gene>
<feature type="domain" description="DUF7341" evidence="2">
    <location>
        <begin position="8"/>
        <end position="141"/>
    </location>
</feature>
<name>A0ABS0DI69_9NOCA</name>
<proteinExistence type="predicted"/>
<protein>
    <submittedName>
        <fullName evidence="3">Uncharacterized protein</fullName>
    </submittedName>
</protein>
<dbReference type="EMBL" id="JADLQN010000010">
    <property type="protein sequence ID" value="MBF6358166.1"/>
    <property type="molecule type" value="Genomic_DNA"/>
</dbReference>
<organism evidence="3 4">
    <name type="scientific">Nocardia higoensis</name>
    <dbReference type="NCBI Taxonomy" id="228599"/>
    <lineage>
        <taxon>Bacteria</taxon>
        <taxon>Bacillati</taxon>
        <taxon>Actinomycetota</taxon>
        <taxon>Actinomycetes</taxon>
        <taxon>Mycobacteriales</taxon>
        <taxon>Nocardiaceae</taxon>
        <taxon>Nocardia</taxon>
    </lineage>
</organism>
<dbReference type="InterPro" id="IPR055764">
    <property type="entry name" value="DUF7340"/>
</dbReference>
<dbReference type="RefSeq" id="WP_195005005.1">
    <property type="nucleotide sequence ID" value="NZ_JADLQN010000010.1"/>
</dbReference>
<keyword evidence="4" id="KW-1185">Reference proteome</keyword>
<comment type="caution">
    <text evidence="3">The sequence shown here is derived from an EMBL/GenBank/DDBJ whole genome shotgun (WGS) entry which is preliminary data.</text>
</comment>
<feature type="domain" description="DUF7340" evidence="1">
    <location>
        <begin position="147"/>
        <end position="207"/>
    </location>
</feature>
<evidence type="ECO:0000259" key="1">
    <source>
        <dbReference type="Pfam" id="PF24029"/>
    </source>
</evidence>
<dbReference type="InterPro" id="IPR055765">
    <property type="entry name" value="DUF7341"/>
</dbReference>
<accession>A0ABS0DI69</accession>
<dbReference type="Pfam" id="PF24030">
    <property type="entry name" value="DUF7341"/>
    <property type="match status" value="1"/>
</dbReference>
<evidence type="ECO:0000259" key="2">
    <source>
        <dbReference type="Pfam" id="PF24030"/>
    </source>
</evidence>
<evidence type="ECO:0000313" key="4">
    <source>
        <dbReference type="Proteomes" id="UP000707731"/>
    </source>
</evidence>
<reference evidence="3 4" key="1">
    <citation type="submission" date="2020-10" db="EMBL/GenBank/DDBJ databases">
        <title>Identification of Nocardia species via Next-generation sequencing and recognition of intraspecies genetic diversity.</title>
        <authorList>
            <person name="Li P."/>
            <person name="Li P."/>
            <person name="Lu B."/>
        </authorList>
    </citation>
    <scope>NUCLEOTIDE SEQUENCE [LARGE SCALE GENOMIC DNA]</scope>
    <source>
        <strain evidence="3 4">BJ06-0143</strain>
    </source>
</reference>
<dbReference type="Pfam" id="PF24029">
    <property type="entry name" value="DUF7340"/>
    <property type="match status" value="1"/>
</dbReference>
<dbReference type="Proteomes" id="UP000707731">
    <property type="component" value="Unassembled WGS sequence"/>
</dbReference>
<sequence length="216" mass="23948">MTEATELLAGARRAFADAVHELVGRRPDTIIGDEYTRHVILDDRYTELVEARYGQQQADNGGLRGVYKSKPPLWIEACSLIDLIDRTVASWWPKPPVGEQPVTIRRLYALTDYGWRPQDVDALHEMTRVVSGWVDRINQLLPEEPRHEWELTAACPACGESTVLVDDGAGEIVRRAALRANQSSAVCLACGADWRPEAFVHLAQQIGAGLPPGVLE</sequence>
<evidence type="ECO:0000313" key="3">
    <source>
        <dbReference type="EMBL" id="MBF6358166.1"/>
    </source>
</evidence>